<accession>A0A7W6D1I0</accession>
<proteinExistence type="predicted"/>
<comment type="caution">
    <text evidence="3">The sequence shown here is derived from an EMBL/GenBank/DDBJ whole genome shotgun (WGS) entry which is preliminary data.</text>
</comment>
<dbReference type="AlphaFoldDB" id="A0A7W6D1I0"/>
<name>A0A7W6D1I0_9HYPH</name>
<protein>
    <submittedName>
        <fullName evidence="3">Uncharacterized protein</fullName>
    </submittedName>
</protein>
<keyword evidence="4" id="KW-1185">Reference proteome</keyword>
<feature type="compositionally biased region" description="Pro residues" evidence="1">
    <location>
        <begin position="45"/>
        <end position="56"/>
    </location>
</feature>
<dbReference type="EMBL" id="JACIDR010000001">
    <property type="protein sequence ID" value="MBB3972342.1"/>
    <property type="molecule type" value="Genomic_DNA"/>
</dbReference>
<feature type="compositionally biased region" description="Pro residues" evidence="1">
    <location>
        <begin position="24"/>
        <end position="37"/>
    </location>
</feature>
<feature type="region of interest" description="Disordered" evidence="1">
    <location>
        <begin position="21"/>
        <end position="68"/>
    </location>
</feature>
<gene>
    <name evidence="3" type="ORF">GGR24_000975</name>
</gene>
<organism evidence="3 4">
    <name type="scientific">Hansschlegelia beijingensis</name>
    <dbReference type="NCBI Taxonomy" id="1133344"/>
    <lineage>
        <taxon>Bacteria</taxon>
        <taxon>Pseudomonadati</taxon>
        <taxon>Pseudomonadota</taxon>
        <taxon>Alphaproteobacteria</taxon>
        <taxon>Hyphomicrobiales</taxon>
        <taxon>Methylopilaceae</taxon>
        <taxon>Hansschlegelia</taxon>
    </lineage>
</organism>
<dbReference type="Proteomes" id="UP000528964">
    <property type="component" value="Unassembled WGS sequence"/>
</dbReference>
<evidence type="ECO:0000256" key="1">
    <source>
        <dbReference type="SAM" id="MobiDB-lite"/>
    </source>
</evidence>
<evidence type="ECO:0000256" key="2">
    <source>
        <dbReference type="SAM" id="SignalP"/>
    </source>
</evidence>
<reference evidence="3 4" key="1">
    <citation type="submission" date="2020-08" db="EMBL/GenBank/DDBJ databases">
        <title>Genomic Encyclopedia of Type Strains, Phase IV (KMG-IV): sequencing the most valuable type-strain genomes for metagenomic binning, comparative biology and taxonomic classification.</title>
        <authorList>
            <person name="Goeker M."/>
        </authorList>
    </citation>
    <scope>NUCLEOTIDE SEQUENCE [LARGE SCALE GENOMIC DNA]</scope>
    <source>
        <strain evidence="3 4">DSM 25481</strain>
    </source>
</reference>
<keyword evidence="2" id="KW-0732">Signal</keyword>
<evidence type="ECO:0000313" key="3">
    <source>
        <dbReference type="EMBL" id="MBB3972342.1"/>
    </source>
</evidence>
<sequence length="183" mass="19513">MRRRLRLIFAFALAAAAAPAFAQTPPPPAPPASPTAPPDKIDPGPVRPEQPVPPEGGAPSPSADASKTDDVLAVPAQVIALRVGGPWEADGKRGFSRVIGVLNGDRQRFYVQWLEEPDFRVVETKELQDPDAAELTFGDVRAEPADTGVTVFLDTIPDKDGMRDTWVIVIGEPGDARFGPATN</sequence>
<evidence type="ECO:0000313" key="4">
    <source>
        <dbReference type="Proteomes" id="UP000528964"/>
    </source>
</evidence>
<feature type="signal peptide" evidence="2">
    <location>
        <begin position="1"/>
        <end position="22"/>
    </location>
</feature>
<feature type="chain" id="PRO_5031047109" evidence="2">
    <location>
        <begin position="23"/>
        <end position="183"/>
    </location>
</feature>